<name>A0ABW6LUV8_9ACTN</name>
<organism evidence="2 3">
    <name type="scientific">Streptomyces massasporeus</name>
    <dbReference type="NCBI Taxonomy" id="67324"/>
    <lineage>
        <taxon>Bacteria</taxon>
        <taxon>Bacillati</taxon>
        <taxon>Actinomycetota</taxon>
        <taxon>Actinomycetes</taxon>
        <taxon>Kitasatosporales</taxon>
        <taxon>Streptomycetaceae</taxon>
        <taxon>Streptomyces</taxon>
    </lineage>
</organism>
<dbReference type="EMBL" id="JBIAFP010000063">
    <property type="protein sequence ID" value="MFE9231387.1"/>
    <property type="molecule type" value="Genomic_DNA"/>
</dbReference>
<dbReference type="InterPro" id="IPR036237">
    <property type="entry name" value="Xyl_isomerase-like_sf"/>
</dbReference>
<protein>
    <submittedName>
        <fullName evidence="2">Sugar phosphate isomerase/epimerase</fullName>
    </submittedName>
</protein>
<dbReference type="Gene3D" id="3.20.20.150">
    <property type="entry name" value="Divalent-metal-dependent TIM barrel enzymes"/>
    <property type="match status" value="1"/>
</dbReference>
<dbReference type="GO" id="GO:0016853">
    <property type="term" value="F:isomerase activity"/>
    <property type="evidence" value="ECO:0007669"/>
    <property type="project" value="UniProtKB-KW"/>
</dbReference>
<proteinExistence type="predicted"/>
<sequence>MKIGLNTDSVGQLTLDGTLDLAAELGLDHVEFATGAWSTAPHIDIDRLLDSDGARRELLAKLADRGLTISALTCSGNPLHPGPSGREHDQVARRTIALAPLLGVDRVVMMSGLPGGPGDANPNWITVSWPPETTQILDWQWTEVVLPYWRDLVAHSRDRGVPKLALEMHAHQAVYNVPTLLRLREEVGPVVGANFDPSHLMWMGADPLAAIETLGEAIYHVHAKDTRLEPSRQALTSRLETLPVMAAKERSWNYVTLGYGHDEAFWRAAENPDRSRGGPHSSGDKAFDLMITSEIVAPGTFVIRNFEASDFGNSTAPVGLQDAVPAPSWSITSR</sequence>
<feature type="domain" description="Xylose isomerase-like TIM barrel" evidence="1">
    <location>
        <begin position="19"/>
        <end position="261"/>
    </location>
</feature>
<dbReference type="PANTHER" id="PTHR12110:SF21">
    <property type="entry name" value="XYLOSE ISOMERASE-LIKE TIM BARREL DOMAIN-CONTAINING PROTEIN"/>
    <property type="match status" value="1"/>
</dbReference>
<reference evidence="2 3" key="1">
    <citation type="submission" date="2024-10" db="EMBL/GenBank/DDBJ databases">
        <title>The Natural Products Discovery Center: Release of the First 8490 Sequenced Strains for Exploring Actinobacteria Biosynthetic Diversity.</title>
        <authorList>
            <person name="Kalkreuter E."/>
            <person name="Kautsar S.A."/>
            <person name="Yang D."/>
            <person name="Bader C.D."/>
            <person name="Teijaro C.N."/>
            <person name="Fluegel L."/>
            <person name="Davis C.M."/>
            <person name="Simpson J.R."/>
            <person name="Lauterbach L."/>
            <person name="Steele A.D."/>
            <person name="Gui C."/>
            <person name="Meng S."/>
            <person name="Li G."/>
            <person name="Viehrig K."/>
            <person name="Ye F."/>
            <person name="Su P."/>
            <person name="Kiefer A.F."/>
            <person name="Nichols A."/>
            <person name="Cepeda A.J."/>
            <person name="Yan W."/>
            <person name="Fan B."/>
            <person name="Jiang Y."/>
            <person name="Adhikari A."/>
            <person name="Zheng C.-J."/>
            <person name="Schuster L."/>
            <person name="Cowan T.M."/>
            <person name="Smanski M.J."/>
            <person name="Chevrette M.G."/>
            <person name="De Carvalho L.P.S."/>
            <person name="Shen B."/>
        </authorList>
    </citation>
    <scope>NUCLEOTIDE SEQUENCE [LARGE SCALE GENOMIC DNA]</scope>
    <source>
        <strain evidence="2 3">NPDC007066</strain>
    </source>
</reference>
<dbReference type="InterPro" id="IPR050312">
    <property type="entry name" value="IolE/XylAMocC-like"/>
</dbReference>
<keyword evidence="3" id="KW-1185">Reference proteome</keyword>
<evidence type="ECO:0000313" key="2">
    <source>
        <dbReference type="EMBL" id="MFE9231387.1"/>
    </source>
</evidence>
<dbReference type="Proteomes" id="UP001601288">
    <property type="component" value="Unassembled WGS sequence"/>
</dbReference>
<dbReference type="Pfam" id="PF01261">
    <property type="entry name" value="AP_endonuc_2"/>
    <property type="match status" value="1"/>
</dbReference>
<dbReference type="RefSeq" id="WP_358293109.1">
    <property type="nucleotide sequence ID" value="NZ_JBEYGJ010000082.1"/>
</dbReference>
<dbReference type="InterPro" id="IPR013022">
    <property type="entry name" value="Xyl_isomerase-like_TIM-brl"/>
</dbReference>
<evidence type="ECO:0000259" key="1">
    <source>
        <dbReference type="Pfam" id="PF01261"/>
    </source>
</evidence>
<evidence type="ECO:0000313" key="3">
    <source>
        <dbReference type="Proteomes" id="UP001601288"/>
    </source>
</evidence>
<accession>A0ABW6LUV8</accession>
<dbReference type="SUPFAM" id="SSF51658">
    <property type="entry name" value="Xylose isomerase-like"/>
    <property type="match status" value="1"/>
</dbReference>
<keyword evidence="2" id="KW-0413">Isomerase</keyword>
<dbReference type="PANTHER" id="PTHR12110">
    <property type="entry name" value="HYDROXYPYRUVATE ISOMERASE"/>
    <property type="match status" value="1"/>
</dbReference>
<comment type="caution">
    <text evidence="2">The sequence shown here is derived from an EMBL/GenBank/DDBJ whole genome shotgun (WGS) entry which is preliminary data.</text>
</comment>
<gene>
    <name evidence="2" type="ORF">ACFYM3_43815</name>
</gene>